<organism evidence="1">
    <name type="scientific">Schizaphis graminum</name>
    <name type="common">Green bug aphid</name>
    <dbReference type="NCBI Taxonomy" id="13262"/>
    <lineage>
        <taxon>Eukaryota</taxon>
        <taxon>Metazoa</taxon>
        <taxon>Ecdysozoa</taxon>
        <taxon>Arthropoda</taxon>
        <taxon>Hexapoda</taxon>
        <taxon>Insecta</taxon>
        <taxon>Pterygota</taxon>
        <taxon>Neoptera</taxon>
        <taxon>Paraneoptera</taxon>
        <taxon>Hemiptera</taxon>
        <taxon>Sternorrhyncha</taxon>
        <taxon>Aphidomorpha</taxon>
        <taxon>Aphidoidea</taxon>
        <taxon>Aphididae</taxon>
        <taxon>Aphidini</taxon>
        <taxon>Schizaphis</taxon>
    </lineage>
</organism>
<protein>
    <submittedName>
        <fullName evidence="1">Uncharacterized protein</fullName>
    </submittedName>
</protein>
<gene>
    <name evidence="1" type="ORF">g.121544</name>
</gene>
<name>A0A2S2PPM6_SCHGA</name>
<accession>A0A2S2PPM6</accession>
<proteinExistence type="predicted"/>
<dbReference type="EMBL" id="GGMR01018736">
    <property type="protein sequence ID" value="MBY31355.1"/>
    <property type="molecule type" value="Transcribed_RNA"/>
</dbReference>
<sequence length="100" mass="11284">MNPDIINKGERCIGEKVDANKKLACENAMIRARLMFNDANRGNINTDTWMEDIRNSSITEADEPAKLFIKSVKNNKLAHDHNTPALFCHGYAMNALSYLD</sequence>
<evidence type="ECO:0000313" key="1">
    <source>
        <dbReference type="EMBL" id="MBY31355.1"/>
    </source>
</evidence>
<reference evidence="1" key="1">
    <citation type="submission" date="2018-04" db="EMBL/GenBank/DDBJ databases">
        <title>Transcriptome of Schizaphis graminum biotype I.</title>
        <authorList>
            <person name="Scully E.D."/>
            <person name="Geib S.M."/>
            <person name="Palmer N.A."/>
            <person name="Koch K."/>
            <person name="Bradshaw J."/>
            <person name="Heng-Moss T."/>
            <person name="Sarath G."/>
        </authorList>
    </citation>
    <scope>NUCLEOTIDE SEQUENCE</scope>
</reference>
<dbReference type="AlphaFoldDB" id="A0A2S2PPM6"/>